<keyword evidence="3" id="KW-0574">Periplasm</keyword>
<dbReference type="Proteomes" id="UP001342418">
    <property type="component" value="Chromosome"/>
</dbReference>
<evidence type="ECO:0000256" key="1">
    <source>
        <dbReference type="ARBA" id="ARBA00004418"/>
    </source>
</evidence>
<keyword evidence="6" id="KW-1185">Reference proteome</keyword>
<feature type="signal peptide" evidence="4">
    <location>
        <begin position="1"/>
        <end position="24"/>
    </location>
</feature>
<dbReference type="EMBL" id="CP030941">
    <property type="protein sequence ID" value="UUP16618.1"/>
    <property type="molecule type" value="Genomic_DNA"/>
</dbReference>
<gene>
    <name evidence="5" type="ORF">NTH_01065</name>
</gene>
<evidence type="ECO:0000256" key="3">
    <source>
        <dbReference type="ARBA" id="ARBA00022764"/>
    </source>
</evidence>
<evidence type="ECO:0000256" key="2">
    <source>
        <dbReference type="ARBA" id="ARBA00008520"/>
    </source>
</evidence>
<dbReference type="SUPFAM" id="SSF53850">
    <property type="entry name" value="Periplasmic binding protein-like II"/>
    <property type="match status" value="1"/>
</dbReference>
<dbReference type="Pfam" id="PF01547">
    <property type="entry name" value="SBP_bac_1"/>
    <property type="match status" value="1"/>
</dbReference>
<keyword evidence="4" id="KW-0732">Signal</keyword>
<protein>
    <recommendedName>
        <fullName evidence="7">ABC transporter substrate-binding protein</fullName>
    </recommendedName>
</protein>
<evidence type="ECO:0008006" key="7">
    <source>
        <dbReference type="Google" id="ProtNLM"/>
    </source>
</evidence>
<dbReference type="InterPro" id="IPR050490">
    <property type="entry name" value="Bact_solute-bd_prot1"/>
</dbReference>
<organism evidence="5 6">
    <name type="scientific">Nitratireductor thuwali</name>
    <dbReference type="NCBI Taxonomy" id="2267699"/>
    <lineage>
        <taxon>Bacteria</taxon>
        <taxon>Pseudomonadati</taxon>
        <taxon>Pseudomonadota</taxon>
        <taxon>Alphaproteobacteria</taxon>
        <taxon>Hyphomicrobiales</taxon>
        <taxon>Phyllobacteriaceae</taxon>
        <taxon>Nitratireductor</taxon>
    </lineage>
</organism>
<dbReference type="InterPro" id="IPR006059">
    <property type="entry name" value="SBP"/>
</dbReference>
<proteinExistence type="inferred from homology"/>
<dbReference type="PANTHER" id="PTHR43649">
    <property type="entry name" value="ARABINOSE-BINDING PROTEIN-RELATED"/>
    <property type="match status" value="1"/>
</dbReference>
<evidence type="ECO:0000256" key="4">
    <source>
        <dbReference type="SAM" id="SignalP"/>
    </source>
</evidence>
<accession>A0ABY5MIV7</accession>
<dbReference type="PANTHER" id="PTHR43649:SF14">
    <property type="entry name" value="BLR3389 PROTEIN"/>
    <property type="match status" value="1"/>
</dbReference>
<name>A0ABY5MIV7_9HYPH</name>
<sequence length="450" mass="49310">MRIRSHAFWMGLAAATALATPAMAVDLTITCRCVDGGVNSEQAKWIKESVIPAFTEMKGGDVNVTLTEFAGSDEQLTQQLALDFSTGAGPDVAGFDGFLIPSFVEGGLLKPLDALAGEAVTGWEGWSHISEGAQALMSYQDKPYGIALGTDVRMIFVRADLLRDAGIDPESWQPASWEELLETARTLKEKNPDSFPLQLNAGVPMGEATTMQGYWMALLGTGEHVTDDQGRYIVASQDILDTLNLYKTIYIDEKLGDQRAQLLGDGRNRTFANFRDGITAMLVEGDWFYRSVTAPGSEFAVENRDEVMTWAKMPAKEPGAGIRGQDFVTISGGTGFVLNPNTDEPELAWELLAFMNSKEQLNEFQKFQPRIRIRDDVPIPDSPFLTETSQELLPLTTARPNDADYNAVSAEIQRMTEAVVSGELSPEEAMKRYGEAVVRIVGEENTVSLL</sequence>
<evidence type="ECO:0000313" key="5">
    <source>
        <dbReference type="EMBL" id="UUP16618.1"/>
    </source>
</evidence>
<comment type="subcellular location">
    <subcellularLocation>
        <location evidence="1">Periplasm</location>
    </subcellularLocation>
</comment>
<dbReference type="RefSeq" id="WP_338529030.1">
    <property type="nucleotide sequence ID" value="NZ_CP030941.1"/>
</dbReference>
<evidence type="ECO:0000313" key="6">
    <source>
        <dbReference type="Proteomes" id="UP001342418"/>
    </source>
</evidence>
<dbReference type="Gene3D" id="3.40.190.10">
    <property type="entry name" value="Periplasmic binding protein-like II"/>
    <property type="match status" value="2"/>
</dbReference>
<comment type="similarity">
    <text evidence="2">Belongs to the bacterial solute-binding protein 1 family.</text>
</comment>
<feature type="chain" id="PRO_5046958379" description="ABC transporter substrate-binding protein" evidence="4">
    <location>
        <begin position="25"/>
        <end position="450"/>
    </location>
</feature>
<reference evidence="5 6" key="1">
    <citation type="submission" date="2018-07" db="EMBL/GenBank/DDBJ databases">
        <title>Genome sequence of Nitratireductor thuwali#1536.</title>
        <authorList>
            <person name="Michoud G."/>
            <person name="Merlino G."/>
            <person name="Sefrji F.O."/>
            <person name="Daffonchio D."/>
        </authorList>
    </citation>
    <scope>NUCLEOTIDE SEQUENCE [LARGE SCALE GENOMIC DNA]</scope>
    <source>
        <strain evidence="6">Nit1536</strain>
    </source>
</reference>